<protein>
    <submittedName>
        <fullName evidence="1">Uncharacterized protein</fullName>
    </submittedName>
</protein>
<accession>A0A250IWF0</accession>
<evidence type="ECO:0000313" key="1">
    <source>
        <dbReference type="EMBL" id="ATB35608.1"/>
    </source>
</evidence>
<dbReference type="KEGG" id="cfus:CYFUS_001022"/>
<reference evidence="1 2" key="1">
    <citation type="submission" date="2017-06" db="EMBL/GenBank/DDBJ databases">
        <title>Sequencing and comparative analysis of myxobacterial genomes.</title>
        <authorList>
            <person name="Rupp O."/>
            <person name="Goesmann A."/>
            <person name="Sogaard-Andersen L."/>
        </authorList>
    </citation>
    <scope>NUCLEOTIDE SEQUENCE [LARGE SCALE GENOMIC DNA]</scope>
    <source>
        <strain evidence="1 2">DSM 52655</strain>
    </source>
</reference>
<gene>
    <name evidence="1" type="ORF">CYFUS_001022</name>
</gene>
<name>A0A250IWF0_9BACT</name>
<dbReference type="RefSeq" id="WP_095984207.1">
    <property type="nucleotide sequence ID" value="NZ_CP022098.1"/>
</dbReference>
<evidence type="ECO:0000313" key="2">
    <source>
        <dbReference type="Proteomes" id="UP000217257"/>
    </source>
</evidence>
<dbReference type="AlphaFoldDB" id="A0A250IWF0"/>
<proteinExistence type="predicted"/>
<dbReference type="EMBL" id="CP022098">
    <property type="protein sequence ID" value="ATB35608.1"/>
    <property type="molecule type" value="Genomic_DNA"/>
</dbReference>
<sequence length="74" mass="8293">MSQTWDDYCLECVEEAREYATNNGTTIQTAMLHILSLLIPRAMARFPDLDLRVALHELAWWAARADNGALGKSG</sequence>
<dbReference type="Proteomes" id="UP000217257">
    <property type="component" value="Chromosome"/>
</dbReference>
<organism evidence="1 2">
    <name type="scientific">Cystobacter fuscus</name>
    <dbReference type="NCBI Taxonomy" id="43"/>
    <lineage>
        <taxon>Bacteria</taxon>
        <taxon>Pseudomonadati</taxon>
        <taxon>Myxococcota</taxon>
        <taxon>Myxococcia</taxon>
        <taxon>Myxococcales</taxon>
        <taxon>Cystobacterineae</taxon>
        <taxon>Archangiaceae</taxon>
        <taxon>Cystobacter</taxon>
    </lineage>
</organism>